<evidence type="ECO:0008006" key="4">
    <source>
        <dbReference type="Google" id="ProtNLM"/>
    </source>
</evidence>
<dbReference type="EMBL" id="EQ973790">
    <property type="protein sequence ID" value="EEF47073.1"/>
    <property type="molecule type" value="Genomic_DNA"/>
</dbReference>
<proteinExistence type="predicted"/>
<reference evidence="3" key="1">
    <citation type="journal article" date="2010" name="Nat. Biotechnol.">
        <title>Draft genome sequence of the oilseed species Ricinus communis.</title>
        <authorList>
            <person name="Chan A.P."/>
            <person name="Crabtree J."/>
            <person name="Zhao Q."/>
            <person name="Lorenzi H."/>
            <person name="Orvis J."/>
            <person name="Puiu D."/>
            <person name="Melake-Berhan A."/>
            <person name="Jones K.M."/>
            <person name="Redman J."/>
            <person name="Chen G."/>
            <person name="Cahoon E.B."/>
            <person name="Gedil M."/>
            <person name="Stanke M."/>
            <person name="Haas B.J."/>
            <person name="Wortman J.R."/>
            <person name="Fraser-Liggett C.M."/>
            <person name="Ravel J."/>
            <person name="Rabinowicz P.D."/>
        </authorList>
    </citation>
    <scope>NUCLEOTIDE SEQUENCE [LARGE SCALE GENOMIC DNA]</scope>
    <source>
        <strain evidence="3">cv. Hale</strain>
    </source>
</reference>
<accession>B9RMV0</accession>
<gene>
    <name evidence="2" type="ORF">RCOM_1340210</name>
</gene>
<evidence type="ECO:0000313" key="2">
    <source>
        <dbReference type="EMBL" id="EEF47073.1"/>
    </source>
</evidence>
<dbReference type="Proteomes" id="UP000008311">
    <property type="component" value="Unassembled WGS sequence"/>
</dbReference>
<organism evidence="2 3">
    <name type="scientific">Ricinus communis</name>
    <name type="common">Castor bean</name>
    <dbReference type="NCBI Taxonomy" id="3988"/>
    <lineage>
        <taxon>Eukaryota</taxon>
        <taxon>Viridiplantae</taxon>
        <taxon>Streptophyta</taxon>
        <taxon>Embryophyta</taxon>
        <taxon>Tracheophyta</taxon>
        <taxon>Spermatophyta</taxon>
        <taxon>Magnoliopsida</taxon>
        <taxon>eudicotyledons</taxon>
        <taxon>Gunneridae</taxon>
        <taxon>Pentapetalae</taxon>
        <taxon>rosids</taxon>
        <taxon>fabids</taxon>
        <taxon>Malpighiales</taxon>
        <taxon>Euphorbiaceae</taxon>
        <taxon>Acalyphoideae</taxon>
        <taxon>Acalypheae</taxon>
        <taxon>Ricinus</taxon>
    </lineage>
</organism>
<dbReference type="InParanoid" id="B9RMV0"/>
<dbReference type="AlphaFoldDB" id="B9RMV0"/>
<dbReference type="PANTHER" id="PTHR33248">
    <property type="entry name" value="ZINC ION-BINDING PROTEIN"/>
    <property type="match status" value="1"/>
</dbReference>
<feature type="coiled-coil region" evidence="1">
    <location>
        <begin position="97"/>
        <end position="140"/>
    </location>
</feature>
<keyword evidence="3" id="KW-1185">Reference proteome</keyword>
<name>B9RMV0_RICCO</name>
<keyword evidence="1" id="KW-0175">Coiled coil</keyword>
<evidence type="ECO:0000313" key="3">
    <source>
        <dbReference type="Proteomes" id="UP000008311"/>
    </source>
</evidence>
<protein>
    <recommendedName>
        <fullName evidence="4">Zinc finger GRF-type domain-containing protein</fullName>
    </recommendedName>
</protein>
<evidence type="ECO:0000256" key="1">
    <source>
        <dbReference type="SAM" id="Coils"/>
    </source>
</evidence>
<sequence length="168" mass="19359">MHKVSVALDWKNSDVDEAHGRWRTCDACSVLNIEEFSFGGEVSHCGCGIPAKLYVSRTIRNSDQKFWGCAHQGGHYKFFNWHDEWVNDRTLLMLCELEKLNANLEAFESQSKEEAIAALNMEHKREIVKLKMKVKTMKELKSMKCSRNLYKIGFYALVGVIVCKMYVS</sequence>